<dbReference type="SUPFAM" id="SSF53822">
    <property type="entry name" value="Periplasmic binding protein-like I"/>
    <property type="match status" value="1"/>
</dbReference>
<dbReference type="InterPro" id="IPR010982">
    <property type="entry name" value="Lambda_DNA-bd_dom_sf"/>
</dbReference>
<dbReference type="PROSITE" id="PS50932">
    <property type="entry name" value="HTH_LACI_2"/>
    <property type="match status" value="1"/>
</dbReference>
<dbReference type="Pfam" id="PF13407">
    <property type="entry name" value="Peripla_BP_4"/>
    <property type="match status" value="1"/>
</dbReference>
<reference evidence="5" key="1">
    <citation type="journal article" date="2021" name="PeerJ">
        <title>Extensive microbial diversity within the chicken gut microbiome revealed by metagenomics and culture.</title>
        <authorList>
            <person name="Gilroy R."/>
            <person name="Ravi A."/>
            <person name="Getino M."/>
            <person name="Pursley I."/>
            <person name="Horton D.L."/>
            <person name="Alikhan N.F."/>
            <person name="Baker D."/>
            <person name="Gharbi K."/>
            <person name="Hall N."/>
            <person name="Watson M."/>
            <person name="Adriaenssens E.M."/>
            <person name="Foster-Nyarko E."/>
            <person name="Jarju S."/>
            <person name="Secka A."/>
            <person name="Antonio M."/>
            <person name="Oren A."/>
            <person name="Chaudhuri R.R."/>
            <person name="La Ragione R."/>
            <person name="Hildebrand F."/>
            <person name="Pallen M.J."/>
        </authorList>
    </citation>
    <scope>NUCLEOTIDE SEQUENCE</scope>
    <source>
        <strain evidence="5">CHK188-4685</strain>
    </source>
</reference>
<dbReference type="InterPro" id="IPR025997">
    <property type="entry name" value="SBP_2_dom"/>
</dbReference>
<dbReference type="PANTHER" id="PTHR30146">
    <property type="entry name" value="LACI-RELATED TRANSCRIPTIONAL REPRESSOR"/>
    <property type="match status" value="1"/>
</dbReference>
<reference evidence="5" key="2">
    <citation type="submission" date="2021-04" db="EMBL/GenBank/DDBJ databases">
        <authorList>
            <person name="Gilroy R."/>
        </authorList>
    </citation>
    <scope>NUCLEOTIDE SEQUENCE</scope>
    <source>
        <strain evidence="5">CHK188-4685</strain>
    </source>
</reference>
<evidence type="ECO:0000259" key="4">
    <source>
        <dbReference type="PROSITE" id="PS50932"/>
    </source>
</evidence>
<dbReference type="CDD" id="cd01392">
    <property type="entry name" value="HTH_LacI"/>
    <property type="match status" value="1"/>
</dbReference>
<dbReference type="EMBL" id="DWYS01000054">
    <property type="protein sequence ID" value="HJB07080.1"/>
    <property type="molecule type" value="Genomic_DNA"/>
</dbReference>
<dbReference type="InterPro" id="IPR028082">
    <property type="entry name" value="Peripla_BP_I"/>
</dbReference>
<comment type="caution">
    <text evidence="5">The sequence shown here is derived from an EMBL/GenBank/DDBJ whole genome shotgun (WGS) entry which is preliminary data.</text>
</comment>
<dbReference type="SUPFAM" id="SSF47413">
    <property type="entry name" value="lambda repressor-like DNA-binding domains"/>
    <property type="match status" value="1"/>
</dbReference>
<proteinExistence type="predicted"/>
<dbReference type="PANTHER" id="PTHR30146:SF152">
    <property type="entry name" value="TRANSCRIPTIONAL REGULATORY PROTEIN"/>
    <property type="match status" value="1"/>
</dbReference>
<dbReference type="AlphaFoldDB" id="A0A9D2L6W8"/>
<evidence type="ECO:0000256" key="3">
    <source>
        <dbReference type="ARBA" id="ARBA00023163"/>
    </source>
</evidence>
<evidence type="ECO:0000313" key="5">
    <source>
        <dbReference type="EMBL" id="HJB07080.1"/>
    </source>
</evidence>
<feature type="domain" description="HTH lacI-type" evidence="4">
    <location>
        <begin position="5"/>
        <end position="62"/>
    </location>
</feature>
<gene>
    <name evidence="5" type="ORF">H9716_04370</name>
</gene>
<accession>A0A9D2L6W8</accession>
<dbReference type="Pfam" id="PF00356">
    <property type="entry name" value="LacI"/>
    <property type="match status" value="1"/>
</dbReference>
<name>A0A9D2L6W8_9FIRM</name>
<sequence length="350" mass="38712">MKGHITLDNIAQKTGVSRATVHRALHGKPGVSPAVAAEICRLARELGYQAAPVSALGRHPRTIVAAFPESTGDNRHFYSQLWLGLRSVLEELSAYHLDVREVPYGDGIEDGFPARLKHILKETEGSIDGLITGGRIFKEGFAMLHHLSASGVPVVLVTEDDPQGDYLCSIQSDGFVDGQMAAELLVSQTSPQQSILMCAGDIHLYSNRSCMLGFEQYLSRMPHPRRLLKLYGYPERDCLKEKLRKILNQEASIGAFYSVNLRCSLFLAQFLEEEGLAGKVRLIGSDLCPESALYLKRQTMTAVLFRDPALQARLGAKRLTDLLLHEIKPPSSSEIVRSSLILKSNLEQYL</sequence>
<keyword evidence="2" id="KW-0238">DNA-binding</keyword>
<keyword evidence="3" id="KW-0804">Transcription</keyword>
<dbReference type="GO" id="GO:0000976">
    <property type="term" value="F:transcription cis-regulatory region binding"/>
    <property type="evidence" value="ECO:0007669"/>
    <property type="project" value="TreeGrafter"/>
</dbReference>
<dbReference type="GO" id="GO:0003700">
    <property type="term" value="F:DNA-binding transcription factor activity"/>
    <property type="evidence" value="ECO:0007669"/>
    <property type="project" value="TreeGrafter"/>
</dbReference>
<organism evidence="5 6">
    <name type="scientific">Candidatus Enterocloster faecavium</name>
    <dbReference type="NCBI Taxonomy" id="2838560"/>
    <lineage>
        <taxon>Bacteria</taxon>
        <taxon>Bacillati</taxon>
        <taxon>Bacillota</taxon>
        <taxon>Clostridia</taxon>
        <taxon>Lachnospirales</taxon>
        <taxon>Lachnospiraceae</taxon>
        <taxon>Enterocloster</taxon>
    </lineage>
</organism>
<dbReference type="Gene3D" id="3.40.50.2300">
    <property type="match status" value="2"/>
</dbReference>
<dbReference type="Gene3D" id="1.10.260.40">
    <property type="entry name" value="lambda repressor-like DNA-binding domains"/>
    <property type="match status" value="1"/>
</dbReference>
<keyword evidence="1" id="KW-0805">Transcription regulation</keyword>
<dbReference type="InterPro" id="IPR000843">
    <property type="entry name" value="HTH_LacI"/>
</dbReference>
<dbReference type="Proteomes" id="UP000886804">
    <property type="component" value="Unassembled WGS sequence"/>
</dbReference>
<evidence type="ECO:0000313" key="6">
    <source>
        <dbReference type="Proteomes" id="UP000886804"/>
    </source>
</evidence>
<dbReference type="SMART" id="SM00354">
    <property type="entry name" value="HTH_LACI"/>
    <property type="match status" value="1"/>
</dbReference>
<evidence type="ECO:0000256" key="2">
    <source>
        <dbReference type="ARBA" id="ARBA00023125"/>
    </source>
</evidence>
<protein>
    <submittedName>
        <fullName evidence="5">LacI family transcriptional regulator</fullName>
    </submittedName>
</protein>
<evidence type="ECO:0000256" key="1">
    <source>
        <dbReference type="ARBA" id="ARBA00023015"/>
    </source>
</evidence>